<dbReference type="OrthoDB" id="10054012at2759"/>
<feature type="transmembrane region" description="Helical" evidence="1">
    <location>
        <begin position="86"/>
        <end position="103"/>
    </location>
</feature>
<evidence type="ECO:0000313" key="2">
    <source>
        <dbReference type="EMBL" id="CAF1013427.1"/>
    </source>
</evidence>
<keyword evidence="1" id="KW-1133">Transmembrane helix</keyword>
<proteinExistence type="predicted"/>
<gene>
    <name evidence="2" type="ORF">BJG266_LOCUS16595</name>
    <name evidence="3" type="ORF">QVE165_LOCUS28535</name>
    <name evidence="4" type="ORF">QVE165_LOCUS33028</name>
</gene>
<accession>A0A815G3P2</accession>
<dbReference type="EMBL" id="CAJNOM010000298">
    <property type="protein sequence ID" value="CAF1333519.1"/>
    <property type="molecule type" value="Genomic_DNA"/>
</dbReference>
<evidence type="ECO:0000256" key="1">
    <source>
        <dbReference type="SAM" id="Phobius"/>
    </source>
</evidence>
<dbReference type="EMBL" id="CAJNOM010000223">
    <property type="protein sequence ID" value="CAF1251470.1"/>
    <property type="molecule type" value="Genomic_DNA"/>
</dbReference>
<keyword evidence="5" id="KW-1185">Reference proteome</keyword>
<dbReference type="Proteomes" id="UP000663832">
    <property type="component" value="Unassembled WGS sequence"/>
</dbReference>
<reference evidence="4" key="1">
    <citation type="submission" date="2021-02" db="EMBL/GenBank/DDBJ databases">
        <authorList>
            <person name="Nowell W R."/>
        </authorList>
    </citation>
    <scope>NUCLEOTIDE SEQUENCE</scope>
</reference>
<evidence type="ECO:0000313" key="4">
    <source>
        <dbReference type="EMBL" id="CAF1333519.1"/>
    </source>
</evidence>
<evidence type="ECO:0000313" key="3">
    <source>
        <dbReference type="EMBL" id="CAF1251470.1"/>
    </source>
</evidence>
<dbReference type="EMBL" id="CAJNOI010000077">
    <property type="protein sequence ID" value="CAF1013427.1"/>
    <property type="molecule type" value="Genomic_DNA"/>
</dbReference>
<organism evidence="4 5">
    <name type="scientific">Adineta steineri</name>
    <dbReference type="NCBI Taxonomy" id="433720"/>
    <lineage>
        <taxon>Eukaryota</taxon>
        <taxon>Metazoa</taxon>
        <taxon>Spiralia</taxon>
        <taxon>Gnathifera</taxon>
        <taxon>Rotifera</taxon>
        <taxon>Eurotatoria</taxon>
        <taxon>Bdelloidea</taxon>
        <taxon>Adinetida</taxon>
        <taxon>Adinetidae</taxon>
        <taxon>Adineta</taxon>
    </lineage>
</organism>
<keyword evidence="1" id="KW-0472">Membrane</keyword>
<evidence type="ECO:0000313" key="5">
    <source>
        <dbReference type="Proteomes" id="UP000663832"/>
    </source>
</evidence>
<keyword evidence="1" id="KW-0812">Transmembrane</keyword>
<sequence length="245" mass="28157">MVIFMPYYRQHGQLFQPHTRTQPPSNGSNNNTTTTTTAATIRINRCKFISNMFCRFIFSLLLLTISLFLFRISVENASDQKEGSNIIAAILLTISIVSFIRTCQKLRRYFIILDTRRRLIQRLRYRQLAYDLELALNNIENPNSLRNVNTDLPSYKELFPSHPNLHNSSNDPSSSLPPPSYDDFVKNFVIRHPTTNFPLSSLPPHSVSLTSLSSSSQSQTNPTRCIWLTDRTRRPLCIRGTVTYV</sequence>
<comment type="caution">
    <text evidence="4">The sequence shown here is derived from an EMBL/GenBank/DDBJ whole genome shotgun (WGS) entry which is preliminary data.</text>
</comment>
<dbReference type="AlphaFoldDB" id="A0A815G3P2"/>
<dbReference type="Proteomes" id="UP000663877">
    <property type="component" value="Unassembled WGS sequence"/>
</dbReference>
<protein>
    <submittedName>
        <fullName evidence="4">Uncharacterized protein</fullName>
    </submittedName>
</protein>
<name>A0A815G3P2_9BILA</name>
<feature type="transmembrane region" description="Helical" evidence="1">
    <location>
        <begin position="52"/>
        <end position="74"/>
    </location>
</feature>